<proteinExistence type="predicted"/>
<dbReference type="EMBL" id="LXQE01000172">
    <property type="protein sequence ID" value="RCJ31823.1"/>
    <property type="molecule type" value="Genomic_DNA"/>
</dbReference>
<dbReference type="AlphaFoldDB" id="A0A367R815"/>
<reference evidence="1 2" key="1">
    <citation type="submission" date="2016-04" db="EMBL/GenBank/DDBJ databases">
        <authorList>
            <person name="Evans L.H."/>
            <person name="Alamgir A."/>
            <person name="Owens N."/>
            <person name="Weber N.D."/>
            <person name="Virtaneva K."/>
            <person name="Barbian K."/>
            <person name="Babar A."/>
            <person name="Rosenke K."/>
        </authorList>
    </citation>
    <scope>NUCLEOTIDE SEQUENCE [LARGE SCALE GENOMIC DNA]</scope>
    <source>
        <strain evidence="1">NIES-2108</strain>
    </source>
</reference>
<accession>A0A367R815</accession>
<evidence type="ECO:0000313" key="2">
    <source>
        <dbReference type="Proteomes" id="UP000252085"/>
    </source>
</evidence>
<gene>
    <name evidence="1" type="ORF">A6769_30085</name>
</gene>
<comment type="caution">
    <text evidence="1">The sequence shown here is derived from an EMBL/GenBank/DDBJ whole genome shotgun (WGS) entry which is preliminary data.</text>
</comment>
<name>A0A367R815_NOSPU</name>
<evidence type="ECO:0008006" key="3">
    <source>
        <dbReference type="Google" id="ProtNLM"/>
    </source>
</evidence>
<evidence type="ECO:0000313" key="1">
    <source>
        <dbReference type="EMBL" id="RCJ31823.1"/>
    </source>
</evidence>
<sequence>MDKGFGYVHEVSYSPEWIVKEHLSDSIPFSQVEGPIKESRKEERRVWNKLSYNCEHWARQMFCGEPICTQIEELRNNRN</sequence>
<dbReference type="Proteomes" id="UP000252085">
    <property type="component" value="Unassembled WGS sequence"/>
</dbReference>
<protein>
    <recommendedName>
        <fullName evidence="3">LRAT domain-containing protein</fullName>
    </recommendedName>
</protein>
<organism evidence="1 2">
    <name type="scientific">Nostoc punctiforme NIES-2108</name>
    <dbReference type="NCBI Taxonomy" id="1356359"/>
    <lineage>
        <taxon>Bacteria</taxon>
        <taxon>Bacillati</taxon>
        <taxon>Cyanobacteriota</taxon>
        <taxon>Cyanophyceae</taxon>
        <taxon>Nostocales</taxon>
        <taxon>Nostocaceae</taxon>
        <taxon>Nostoc</taxon>
    </lineage>
</organism>